<gene>
    <name evidence="8" type="ORF">BKA67DRAFT_594660</name>
</gene>
<feature type="region of interest" description="Disordered" evidence="5">
    <location>
        <begin position="351"/>
        <end position="374"/>
    </location>
</feature>
<dbReference type="InterPro" id="IPR007867">
    <property type="entry name" value="GMC_OxRtase_C"/>
</dbReference>
<keyword evidence="4" id="KW-0274">FAD</keyword>
<dbReference type="OrthoDB" id="269227at2759"/>
<dbReference type="Gene3D" id="3.50.50.60">
    <property type="entry name" value="FAD/NAD(P)-binding domain"/>
    <property type="match status" value="2"/>
</dbReference>
<dbReference type="AlphaFoldDB" id="A0A9P8RQR0"/>
<dbReference type="RefSeq" id="XP_045954239.1">
    <property type="nucleotide sequence ID" value="XM_046105069.1"/>
</dbReference>
<evidence type="ECO:0000259" key="6">
    <source>
        <dbReference type="Pfam" id="PF00732"/>
    </source>
</evidence>
<evidence type="ECO:0000313" key="9">
    <source>
        <dbReference type="Proteomes" id="UP000758603"/>
    </source>
</evidence>
<sequence>MVVENLSRTNGRTLVYFVLSTTASPLQYDGNHIGAHGDATYEYVVVGGGTAGLTIASRLAEFASVAIIEAGGYHEVSYGNASVVPLYSLTKIDVIDPTSTFPRRPEIDWELLTVPQTNASRQIVHYAQGKTLGGSSALNTMSYLRSTKGAYQRWIDEVGDDSYIFEILLPFFKRSVRLAPPNLALRDASNATPEYDLTAYGPGSPLNISWNNWVDPTLTWLAKSVQSIGLPVNSKGFSSGELDGGAWLPSTIDPAHATRESSQTSFLDHAIANAGIKVYPWTIATKVICDGKKATGVNVTTNGTQYTLSATKEIIVSAGVFNSPKLLMLSGIGPQETLKSFNTSIVADLPEVGQNPPGSARSSTPVPEDAAGSYSSAPGYISYERLPTDLRETLALGSISATRTRTFFWGSVTLTSSNYTDNPVIDLGWFSNAADAEVLIAGIRRLRQAWGSEAALSIRLGTEVRPGVSVQTDDEILNYIKNNTNTIWHASSTCSMGSAGNPKAVGLRVVDLSIIPYSSPGHPQATVYALVEKLASDIESNH</sequence>
<evidence type="ECO:0008006" key="10">
    <source>
        <dbReference type="Google" id="ProtNLM"/>
    </source>
</evidence>
<dbReference type="Proteomes" id="UP000758603">
    <property type="component" value="Unassembled WGS sequence"/>
</dbReference>
<evidence type="ECO:0000256" key="2">
    <source>
        <dbReference type="ARBA" id="ARBA00023180"/>
    </source>
</evidence>
<organism evidence="8 9">
    <name type="scientific">Truncatella angustata</name>
    <dbReference type="NCBI Taxonomy" id="152316"/>
    <lineage>
        <taxon>Eukaryota</taxon>
        <taxon>Fungi</taxon>
        <taxon>Dikarya</taxon>
        <taxon>Ascomycota</taxon>
        <taxon>Pezizomycotina</taxon>
        <taxon>Sordariomycetes</taxon>
        <taxon>Xylariomycetidae</taxon>
        <taxon>Amphisphaeriales</taxon>
        <taxon>Sporocadaceae</taxon>
        <taxon>Truncatella</taxon>
    </lineage>
</organism>
<feature type="compositionally biased region" description="Polar residues" evidence="5">
    <location>
        <begin position="356"/>
        <end position="365"/>
    </location>
</feature>
<evidence type="ECO:0000256" key="5">
    <source>
        <dbReference type="SAM" id="MobiDB-lite"/>
    </source>
</evidence>
<reference evidence="8" key="1">
    <citation type="journal article" date="2021" name="Nat. Commun.">
        <title>Genetic determinants of endophytism in the Arabidopsis root mycobiome.</title>
        <authorList>
            <person name="Mesny F."/>
            <person name="Miyauchi S."/>
            <person name="Thiergart T."/>
            <person name="Pickel B."/>
            <person name="Atanasova L."/>
            <person name="Karlsson M."/>
            <person name="Huettel B."/>
            <person name="Barry K.W."/>
            <person name="Haridas S."/>
            <person name="Chen C."/>
            <person name="Bauer D."/>
            <person name="Andreopoulos W."/>
            <person name="Pangilinan J."/>
            <person name="LaButti K."/>
            <person name="Riley R."/>
            <person name="Lipzen A."/>
            <person name="Clum A."/>
            <person name="Drula E."/>
            <person name="Henrissat B."/>
            <person name="Kohler A."/>
            <person name="Grigoriev I.V."/>
            <person name="Martin F.M."/>
            <person name="Hacquard S."/>
        </authorList>
    </citation>
    <scope>NUCLEOTIDE SEQUENCE</scope>
    <source>
        <strain evidence="8">MPI-SDFR-AT-0073</strain>
    </source>
</reference>
<keyword evidence="2" id="KW-0325">Glycoprotein</keyword>
<dbReference type="PANTHER" id="PTHR11552">
    <property type="entry name" value="GLUCOSE-METHANOL-CHOLINE GMC OXIDOREDUCTASE"/>
    <property type="match status" value="1"/>
</dbReference>
<dbReference type="Pfam" id="PF00732">
    <property type="entry name" value="GMC_oxred_N"/>
    <property type="match status" value="1"/>
</dbReference>
<comment type="caution">
    <text evidence="8">The sequence shown here is derived from an EMBL/GenBank/DDBJ whole genome shotgun (WGS) entry which is preliminary data.</text>
</comment>
<evidence type="ECO:0000259" key="7">
    <source>
        <dbReference type="Pfam" id="PF05199"/>
    </source>
</evidence>
<accession>A0A9P8RQR0</accession>
<evidence type="ECO:0000256" key="3">
    <source>
        <dbReference type="PIRSR" id="PIRSR000137-1"/>
    </source>
</evidence>
<protein>
    <recommendedName>
        <fullName evidence="10">GMC oxidoreductase</fullName>
    </recommendedName>
</protein>
<dbReference type="GO" id="GO:0050660">
    <property type="term" value="F:flavin adenine dinucleotide binding"/>
    <property type="evidence" value="ECO:0007669"/>
    <property type="project" value="InterPro"/>
</dbReference>
<comment type="similarity">
    <text evidence="1">Belongs to the GMC oxidoreductase family.</text>
</comment>
<feature type="active site" description="Proton donor" evidence="3">
    <location>
        <position position="489"/>
    </location>
</feature>
<dbReference type="InterPro" id="IPR000172">
    <property type="entry name" value="GMC_OxRdtase_N"/>
</dbReference>
<feature type="domain" description="Glucose-methanol-choline oxidoreductase C-terminal" evidence="7">
    <location>
        <begin position="410"/>
        <end position="530"/>
    </location>
</feature>
<proteinExistence type="inferred from homology"/>
<feature type="domain" description="Glucose-methanol-choline oxidoreductase N-terminal" evidence="6">
    <location>
        <begin position="41"/>
        <end position="355"/>
    </location>
</feature>
<dbReference type="Gene3D" id="3.30.560.10">
    <property type="entry name" value="Glucose Oxidase, domain 3"/>
    <property type="match status" value="2"/>
</dbReference>
<dbReference type="EMBL" id="JAGPXC010000008">
    <property type="protein sequence ID" value="KAH6647727.1"/>
    <property type="molecule type" value="Genomic_DNA"/>
</dbReference>
<keyword evidence="9" id="KW-1185">Reference proteome</keyword>
<dbReference type="GO" id="GO:0016614">
    <property type="term" value="F:oxidoreductase activity, acting on CH-OH group of donors"/>
    <property type="evidence" value="ECO:0007669"/>
    <property type="project" value="InterPro"/>
</dbReference>
<dbReference type="SUPFAM" id="SSF54373">
    <property type="entry name" value="FAD-linked reductases, C-terminal domain"/>
    <property type="match status" value="1"/>
</dbReference>
<dbReference type="GeneID" id="70133960"/>
<dbReference type="Pfam" id="PF05199">
    <property type="entry name" value="GMC_oxred_C"/>
    <property type="match status" value="1"/>
</dbReference>
<feature type="binding site" evidence="4">
    <location>
        <begin position="488"/>
        <end position="489"/>
    </location>
    <ligand>
        <name>FAD</name>
        <dbReference type="ChEBI" id="CHEBI:57692"/>
    </ligand>
</feature>
<evidence type="ECO:0000313" key="8">
    <source>
        <dbReference type="EMBL" id="KAH6647727.1"/>
    </source>
</evidence>
<comment type="cofactor">
    <cofactor evidence="4">
        <name>FAD</name>
        <dbReference type="ChEBI" id="CHEBI:57692"/>
    </cofactor>
</comment>
<keyword evidence="4" id="KW-0285">Flavoprotein</keyword>
<dbReference type="GO" id="GO:0044550">
    <property type="term" value="P:secondary metabolite biosynthetic process"/>
    <property type="evidence" value="ECO:0007669"/>
    <property type="project" value="TreeGrafter"/>
</dbReference>
<dbReference type="InterPro" id="IPR036188">
    <property type="entry name" value="FAD/NAD-bd_sf"/>
</dbReference>
<evidence type="ECO:0000256" key="1">
    <source>
        <dbReference type="ARBA" id="ARBA00010790"/>
    </source>
</evidence>
<feature type="binding site" evidence="4">
    <location>
        <begin position="523"/>
        <end position="524"/>
    </location>
    <ligand>
        <name>FAD</name>
        <dbReference type="ChEBI" id="CHEBI:57692"/>
    </ligand>
</feature>
<name>A0A9P8RQR0_9PEZI</name>
<dbReference type="InterPro" id="IPR012132">
    <property type="entry name" value="GMC_OxRdtase"/>
</dbReference>
<feature type="active site" description="Proton acceptor" evidence="3">
    <location>
        <position position="522"/>
    </location>
</feature>
<dbReference type="PANTHER" id="PTHR11552:SF138">
    <property type="entry name" value="DEHYDROGENASE PKFF-RELATED"/>
    <property type="match status" value="1"/>
</dbReference>
<dbReference type="SUPFAM" id="SSF51905">
    <property type="entry name" value="FAD/NAD(P)-binding domain"/>
    <property type="match status" value="1"/>
</dbReference>
<evidence type="ECO:0000256" key="4">
    <source>
        <dbReference type="PIRSR" id="PIRSR000137-2"/>
    </source>
</evidence>
<dbReference type="PIRSF" id="PIRSF000137">
    <property type="entry name" value="Alcohol_oxidase"/>
    <property type="match status" value="1"/>
</dbReference>